<evidence type="ECO:0000313" key="3">
    <source>
        <dbReference type="Proteomes" id="UP001489004"/>
    </source>
</evidence>
<keyword evidence="1" id="KW-0732">Signal</keyword>
<evidence type="ECO:0000256" key="1">
    <source>
        <dbReference type="SAM" id="SignalP"/>
    </source>
</evidence>
<dbReference type="EMBL" id="JALJOR010000010">
    <property type="protein sequence ID" value="KAK9809934.1"/>
    <property type="molecule type" value="Genomic_DNA"/>
</dbReference>
<gene>
    <name evidence="2" type="ORF">WJX72_001938</name>
</gene>
<sequence length="171" mass="18186">MARWSATLAALWCGTLLVLLCAGRGAEAGGKGAIVEKDVGSCALLNITRLYQAAGVYDLLPGDCRTALRTGGDVLYVDGSDINKVKVENKNKLMVKCHFQFPPQLFDKSCPMLDQAVLFRNYICLSGIGQPSAGGAAVPSTISSAHVSASGRVDITCLGDLPTRRRRMLQV</sequence>
<keyword evidence="3" id="KW-1185">Reference proteome</keyword>
<proteinExistence type="predicted"/>
<protein>
    <submittedName>
        <fullName evidence="2">Uncharacterized protein</fullName>
    </submittedName>
</protein>
<organism evidence="2 3">
    <name type="scientific">[Myrmecia] bisecta</name>
    <dbReference type="NCBI Taxonomy" id="41462"/>
    <lineage>
        <taxon>Eukaryota</taxon>
        <taxon>Viridiplantae</taxon>
        <taxon>Chlorophyta</taxon>
        <taxon>core chlorophytes</taxon>
        <taxon>Trebouxiophyceae</taxon>
        <taxon>Trebouxiales</taxon>
        <taxon>Trebouxiaceae</taxon>
        <taxon>Myrmecia</taxon>
    </lineage>
</organism>
<feature type="signal peptide" evidence="1">
    <location>
        <begin position="1"/>
        <end position="28"/>
    </location>
</feature>
<evidence type="ECO:0000313" key="2">
    <source>
        <dbReference type="EMBL" id="KAK9809934.1"/>
    </source>
</evidence>
<reference evidence="2 3" key="1">
    <citation type="journal article" date="2024" name="Nat. Commun.">
        <title>Phylogenomics reveals the evolutionary origins of lichenization in chlorophyte algae.</title>
        <authorList>
            <person name="Puginier C."/>
            <person name="Libourel C."/>
            <person name="Otte J."/>
            <person name="Skaloud P."/>
            <person name="Haon M."/>
            <person name="Grisel S."/>
            <person name="Petersen M."/>
            <person name="Berrin J.G."/>
            <person name="Delaux P.M."/>
            <person name="Dal Grande F."/>
            <person name="Keller J."/>
        </authorList>
    </citation>
    <scope>NUCLEOTIDE SEQUENCE [LARGE SCALE GENOMIC DNA]</scope>
    <source>
        <strain evidence="2 3">SAG 2043</strain>
    </source>
</reference>
<comment type="caution">
    <text evidence="2">The sequence shown here is derived from an EMBL/GenBank/DDBJ whole genome shotgun (WGS) entry which is preliminary data.</text>
</comment>
<name>A0AAW1PK09_9CHLO</name>
<feature type="chain" id="PRO_5043867228" evidence="1">
    <location>
        <begin position="29"/>
        <end position="171"/>
    </location>
</feature>
<dbReference type="Proteomes" id="UP001489004">
    <property type="component" value="Unassembled WGS sequence"/>
</dbReference>
<accession>A0AAW1PK09</accession>
<dbReference type="AlphaFoldDB" id="A0AAW1PK09"/>